<feature type="transmembrane region" description="Helical" evidence="12">
    <location>
        <begin position="242"/>
        <end position="262"/>
    </location>
</feature>
<sequence>MELAIEREIIALLIVVTSVAMIVRRIKLPYTVALVIVGLALGFFHALPDLHLTPEILFFVLLPSLLFEAAFHLDIRDFLRNAWTIVILAVPGVLFTMAVVAGIVFLGLGWSQPAVAVSTGAVLLFGALISATDPISVLAIFKKLGISRKLTVVIEGESLFNDGTAVVIFTIVLAAINGGGIGIGAGLQKFVIVVAGGIAVGACLGLFMSILTAQVDDHLIEITLTSILAYGSYLVAEELHVSGVIAVVVAGMMSGNFGTKYGMSPTTKLAVESFWEYVVFVVNSIVFILIGIELTFANLLDNIVPILIAWGAVLVSRLMVIYLTRPIVNRLGNDVSLRWAMVLVWGGIRGSISMVLILSLPKDFPYRELILSMTFGVVFLTLIGQGMTMRPLLRRLGLVTGPTKERETYEKYRGGLSAVGRVMEEIETMAKRKEISPSVYKRLREQYRKRSKTLEKGLSELHLEKDFLKEEELISVRRHLLMVEKDAVKDAYGQGLISDEAMRELTKEVDAKLTMMEGEKE</sequence>
<keyword evidence="3 12" id="KW-0813">Transport</keyword>
<dbReference type="InterPro" id="IPR018422">
    <property type="entry name" value="Cation/H_exchanger_CPA1"/>
</dbReference>
<dbReference type="InterPro" id="IPR006153">
    <property type="entry name" value="Cation/H_exchanger_TM"/>
</dbReference>
<dbReference type="Gene3D" id="6.10.140.1330">
    <property type="match status" value="1"/>
</dbReference>
<feature type="transmembrane region" description="Helical" evidence="12">
    <location>
        <begin position="6"/>
        <end position="23"/>
    </location>
</feature>
<dbReference type="Proteomes" id="UP000809273">
    <property type="component" value="Unassembled WGS sequence"/>
</dbReference>
<accession>A0A9D8K8N6</accession>
<feature type="domain" description="Cation/H+ exchanger transmembrane" evidence="13">
    <location>
        <begin position="15"/>
        <end position="394"/>
    </location>
</feature>
<reference evidence="14" key="2">
    <citation type="submission" date="2021-01" db="EMBL/GenBank/DDBJ databases">
        <authorList>
            <person name="Hahn C.R."/>
            <person name="Youssef N.H."/>
            <person name="Elshahed M."/>
        </authorList>
    </citation>
    <scope>NUCLEOTIDE SEQUENCE</scope>
    <source>
        <strain evidence="14">Zod_Metabat.24</strain>
    </source>
</reference>
<feature type="transmembrane region" description="Helical" evidence="12">
    <location>
        <begin position="114"/>
        <end position="141"/>
    </location>
</feature>
<comment type="similarity">
    <text evidence="2 12">Belongs to the monovalent cation:proton antiporter 1 (CPA1) transporter (TC 2.A.36) family.</text>
</comment>
<dbReference type="GO" id="GO:0051453">
    <property type="term" value="P:regulation of intracellular pH"/>
    <property type="evidence" value="ECO:0007669"/>
    <property type="project" value="TreeGrafter"/>
</dbReference>
<name>A0A9D8K8N6_9DELT</name>
<evidence type="ECO:0000313" key="15">
    <source>
        <dbReference type="Proteomes" id="UP000809273"/>
    </source>
</evidence>
<evidence type="ECO:0000256" key="1">
    <source>
        <dbReference type="ARBA" id="ARBA00004651"/>
    </source>
</evidence>
<comment type="subcellular location">
    <subcellularLocation>
        <location evidence="1 12">Cell membrane</location>
        <topology evidence="1 12">Multi-pass membrane protein</topology>
    </subcellularLocation>
</comment>
<feature type="transmembrane region" description="Helical" evidence="12">
    <location>
        <begin position="274"/>
        <end position="297"/>
    </location>
</feature>
<organism evidence="14 15">
    <name type="scientific">Candidatus Zymogenus saltonus</name>
    <dbReference type="NCBI Taxonomy" id="2844893"/>
    <lineage>
        <taxon>Bacteria</taxon>
        <taxon>Deltaproteobacteria</taxon>
        <taxon>Candidatus Zymogenia</taxon>
        <taxon>Candidatus Zymogeniales</taxon>
        <taxon>Candidatus Zymogenaceae</taxon>
        <taxon>Candidatus Zymogenus</taxon>
    </lineage>
</organism>
<proteinExistence type="inferred from homology"/>
<feature type="transmembrane region" description="Helical" evidence="12">
    <location>
        <begin position="162"/>
        <end position="184"/>
    </location>
</feature>
<dbReference type="GO" id="GO:0015386">
    <property type="term" value="F:potassium:proton antiporter activity"/>
    <property type="evidence" value="ECO:0007669"/>
    <property type="project" value="TreeGrafter"/>
</dbReference>
<dbReference type="EMBL" id="JAFGIX010000001">
    <property type="protein sequence ID" value="MBN1571596.1"/>
    <property type="molecule type" value="Genomic_DNA"/>
</dbReference>
<evidence type="ECO:0000256" key="4">
    <source>
        <dbReference type="ARBA" id="ARBA00022449"/>
    </source>
</evidence>
<keyword evidence="8 12" id="KW-0915">Sodium</keyword>
<comment type="function">
    <text evidence="12">Na(+)/H(+) antiporter that extrudes sodium in exchange for external protons.</text>
</comment>
<feature type="transmembrane region" description="Helical" evidence="12">
    <location>
        <begin position="30"/>
        <end position="50"/>
    </location>
</feature>
<evidence type="ECO:0000256" key="10">
    <source>
        <dbReference type="ARBA" id="ARBA00023136"/>
    </source>
</evidence>
<evidence type="ECO:0000256" key="12">
    <source>
        <dbReference type="RuleBase" id="RU366002"/>
    </source>
</evidence>
<evidence type="ECO:0000259" key="13">
    <source>
        <dbReference type="Pfam" id="PF00999"/>
    </source>
</evidence>
<keyword evidence="6 12" id="KW-0812">Transmembrane</keyword>
<feature type="transmembrane region" description="Helical" evidence="12">
    <location>
        <begin position="335"/>
        <end position="357"/>
    </location>
</feature>
<feature type="transmembrane region" description="Helical" evidence="12">
    <location>
        <begin position="303"/>
        <end position="323"/>
    </location>
</feature>
<dbReference type="PANTHER" id="PTHR10110">
    <property type="entry name" value="SODIUM/HYDROGEN EXCHANGER"/>
    <property type="match status" value="1"/>
</dbReference>
<protein>
    <submittedName>
        <fullName evidence="14">Na+/H+ antiporter</fullName>
    </submittedName>
</protein>
<evidence type="ECO:0000256" key="3">
    <source>
        <dbReference type="ARBA" id="ARBA00022448"/>
    </source>
</evidence>
<evidence type="ECO:0000313" key="14">
    <source>
        <dbReference type="EMBL" id="MBN1571596.1"/>
    </source>
</evidence>
<dbReference type="Pfam" id="PF00999">
    <property type="entry name" value="Na_H_Exchanger"/>
    <property type="match status" value="1"/>
</dbReference>
<keyword evidence="7 12" id="KW-1133">Transmembrane helix</keyword>
<keyword evidence="5 12" id="KW-1003">Cell membrane</keyword>
<evidence type="ECO:0000256" key="6">
    <source>
        <dbReference type="ARBA" id="ARBA00022692"/>
    </source>
</evidence>
<evidence type="ECO:0000256" key="7">
    <source>
        <dbReference type="ARBA" id="ARBA00022989"/>
    </source>
</evidence>
<dbReference type="GO" id="GO:0015385">
    <property type="term" value="F:sodium:proton antiporter activity"/>
    <property type="evidence" value="ECO:0007669"/>
    <property type="project" value="InterPro"/>
</dbReference>
<dbReference type="InterPro" id="IPR004709">
    <property type="entry name" value="NaH_exchanger"/>
</dbReference>
<dbReference type="InterPro" id="IPR004705">
    <property type="entry name" value="Cation/H_exchanger_CPA1_bac"/>
</dbReference>
<dbReference type="PANTHER" id="PTHR10110:SF195">
    <property type="entry name" value="NA(+)_H(+) ANTIPORTER NHAS2"/>
    <property type="match status" value="1"/>
</dbReference>
<dbReference type="GO" id="GO:0098719">
    <property type="term" value="P:sodium ion import across plasma membrane"/>
    <property type="evidence" value="ECO:0007669"/>
    <property type="project" value="TreeGrafter"/>
</dbReference>
<feature type="transmembrane region" description="Helical" evidence="12">
    <location>
        <begin position="85"/>
        <end position="108"/>
    </location>
</feature>
<dbReference type="PRINTS" id="PR01084">
    <property type="entry name" value="NAHEXCHNGR"/>
</dbReference>
<reference evidence="14" key="1">
    <citation type="journal article" date="2021" name="Environ. Microbiol.">
        <title>Genomic characterization of three novel Desulfobacterota classes expand the metabolic and phylogenetic diversity of the phylum.</title>
        <authorList>
            <person name="Murphy C.L."/>
            <person name="Biggerstaff J."/>
            <person name="Eichhorn A."/>
            <person name="Ewing E."/>
            <person name="Shahan R."/>
            <person name="Soriano D."/>
            <person name="Stewart S."/>
            <person name="VanMol K."/>
            <person name="Walker R."/>
            <person name="Walters P."/>
            <person name="Elshahed M.S."/>
            <person name="Youssef N.H."/>
        </authorList>
    </citation>
    <scope>NUCLEOTIDE SEQUENCE</scope>
    <source>
        <strain evidence="14">Zod_Metabat.24</strain>
    </source>
</reference>
<evidence type="ECO:0000256" key="11">
    <source>
        <dbReference type="ARBA" id="ARBA00023201"/>
    </source>
</evidence>
<dbReference type="GO" id="GO:0005886">
    <property type="term" value="C:plasma membrane"/>
    <property type="evidence" value="ECO:0007669"/>
    <property type="project" value="UniProtKB-SubCell"/>
</dbReference>
<dbReference type="AlphaFoldDB" id="A0A9D8K8N6"/>
<dbReference type="NCBIfam" id="TIGR00831">
    <property type="entry name" value="a_cpa1"/>
    <property type="match status" value="1"/>
</dbReference>
<evidence type="ECO:0000256" key="9">
    <source>
        <dbReference type="ARBA" id="ARBA00023065"/>
    </source>
</evidence>
<comment type="caution">
    <text evidence="14">The sequence shown here is derived from an EMBL/GenBank/DDBJ whole genome shotgun (WGS) entry which is preliminary data.</text>
</comment>
<keyword evidence="9 12" id="KW-0406">Ion transport</keyword>
<keyword evidence="10 12" id="KW-0472">Membrane</keyword>
<evidence type="ECO:0000256" key="2">
    <source>
        <dbReference type="ARBA" id="ARBA00007367"/>
    </source>
</evidence>
<feature type="transmembrane region" description="Helical" evidence="12">
    <location>
        <begin position="190"/>
        <end position="211"/>
    </location>
</feature>
<keyword evidence="11 12" id="KW-0739">Sodium transport</keyword>
<evidence type="ECO:0000256" key="5">
    <source>
        <dbReference type="ARBA" id="ARBA00022475"/>
    </source>
</evidence>
<gene>
    <name evidence="14" type="ORF">JW984_00185</name>
</gene>
<keyword evidence="4 12" id="KW-0050">Antiport</keyword>
<evidence type="ECO:0000256" key="8">
    <source>
        <dbReference type="ARBA" id="ARBA00023053"/>
    </source>
</evidence>
<feature type="transmembrane region" description="Helical" evidence="12">
    <location>
        <begin position="369"/>
        <end position="388"/>
    </location>
</feature>
<feature type="transmembrane region" description="Helical" evidence="12">
    <location>
        <begin position="56"/>
        <end position="73"/>
    </location>
</feature>